<sequence length="198" mass="22179">MKKIHYIALLFVGLLFSNCDTNDDDFYKTIYVEGGNNIVRIETQSSYNVGDYLYVKADLARYIPEPGQTQTALLDIYKTTGNASQFVFSYVIERKINATDWQVVTVSDSQLDVVAGAAQNGAYVYAICNYNSTDEYYRYNVGFPLLTAGNYRLTFGYNSSSTNSVEMVSLSAPKDLIVNINAAVSNLDNNGYYYFTVN</sequence>
<gene>
    <name evidence="1" type="ORF">GCM10022386_05260</name>
</gene>
<reference evidence="2" key="1">
    <citation type="journal article" date="2019" name="Int. J. Syst. Evol. Microbiol.">
        <title>The Global Catalogue of Microorganisms (GCM) 10K type strain sequencing project: providing services to taxonomists for standard genome sequencing and annotation.</title>
        <authorList>
            <consortium name="The Broad Institute Genomics Platform"/>
            <consortium name="The Broad Institute Genome Sequencing Center for Infectious Disease"/>
            <person name="Wu L."/>
            <person name="Ma J."/>
        </authorList>
    </citation>
    <scope>NUCLEOTIDE SEQUENCE [LARGE SCALE GENOMIC DNA]</scope>
    <source>
        <strain evidence="2">JCM 17064</strain>
    </source>
</reference>
<proteinExistence type="predicted"/>
<evidence type="ECO:0000313" key="1">
    <source>
        <dbReference type="EMBL" id="GAA4024960.1"/>
    </source>
</evidence>
<comment type="caution">
    <text evidence="1">The sequence shown here is derived from an EMBL/GenBank/DDBJ whole genome shotgun (WGS) entry which is preliminary data.</text>
</comment>
<dbReference type="Proteomes" id="UP001500968">
    <property type="component" value="Unassembled WGS sequence"/>
</dbReference>
<accession>A0ABP7TEY1</accession>
<evidence type="ECO:0008006" key="3">
    <source>
        <dbReference type="Google" id="ProtNLM"/>
    </source>
</evidence>
<organism evidence="1 2">
    <name type="scientific">Flavobacterium cheonhonense</name>
    <dbReference type="NCBI Taxonomy" id="706185"/>
    <lineage>
        <taxon>Bacteria</taxon>
        <taxon>Pseudomonadati</taxon>
        <taxon>Bacteroidota</taxon>
        <taxon>Flavobacteriia</taxon>
        <taxon>Flavobacteriales</taxon>
        <taxon>Flavobacteriaceae</taxon>
        <taxon>Flavobacterium</taxon>
    </lineage>
</organism>
<dbReference type="RefSeq" id="WP_324691252.1">
    <property type="nucleotide sequence ID" value="NZ_BAABCR010000004.1"/>
</dbReference>
<protein>
    <recommendedName>
        <fullName evidence="3">Lipoprotein</fullName>
    </recommendedName>
</protein>
<keyword evidence="2" id="KW-1185">Reference proteome</keyword>
<evidence type="ECO:0000313" key="2">
    <source>
        <dbReference type="Proteomes" id="UP001500968"/>
    </source>
</evidence>
<name>A0ABP7TEY1_9FLAO</name>
<dbReference type="EMBL" id="BAABCR010000004">
    <property type="protein sequence ID" value="GAA4024960.1"/>
    <property type="molecule type" value="Genomic_DNA"/>
</dbReference>